<feature type="compositionally biased region" description="Low complexity" evidence="3">
    <location>
        <begin position="77"/>
        <end position="91"/>
    </location>
</feature>
<feature type="region of interest" description="Disordered" evidence="3">
    <location>
        <begin position="121"/>
        <end position="435"/>
    </location>
</feature>
<evidence type="ECO:0000256" key="1">
    <source>
        <dbReference type="ARBA" id="ARBA00004924"/>
    </source>
</evidence>
<dbReference type="InterPro" id="IPR007310">
    <property type="entry name" value="Aerobactin_biosyn_IucA/IucC_N"/>
</dbReference>
<dbReference type="PANTHER" id="PTHR34384:SF5">
    <property type="entry name" value="L-2,3-DIAMINOPROPANOATE--CITRATE LIGASE"/>
    <property type="match status" value="1"/>
</dbReference>
<dbReference type="Pfam" id="PF04183">
    <property type="entry name" value="IucA_IucC"/>
    <property type="match status" value="1"/>
</dbReference>
<keyword evidence="4" id="KW-0436">Ligase</keyword>
<feature type="compositionally biased region" description="Polar residues" evidence="3">
    <location>
        <begin position="302"/>
        <end position="313"/>
    </location>
</feature>
<feature type="compositionally biased region" description="Polar residues" evidence="3">
    <location>
        <begin position="40"/>
        <end position="55"/>
    </location>
</feature>
<evidence type="ECO:0000313" key="5">
    <source>
        <dbReference type="Proteomes" id="UP000231791"/>
    </source>
</evidence>
<name>A0A2K8PD44_STRLA</name>
<dbReference type="Gene3D" id="1.10.510.40">
    <property type="match status" value="1"/>
</dbReference>
<comment type="pathway">
    <text evidence="1">Siderophore biosynthesis.</text>
</comment>
<reference evidence="4 5" key="1">
    <citation type="submission" date="2017-11" db="EMBL/GenBank/DDBJ databases">
        <title>Complete genome sequence of Streptomyces lavendulae subsp. lavendulae CCM 3239 (formerly 'Streptomyces aureofaciens CCM 3239'), the producer of the angucycline-type antibiotic auricin.</title>
        <authorList>
            <person name="Busche T."/>
            <person name="Novakova R."/>
            <person name="Al'Dilaimi A."/>
            <person name="Homerova D."/>
            <person name="Feckova L."/>
            <person name="Rezuchova B."/>
            <person name="Mingyar E."/>
            <person name="Csolleiova D."/>
            <person name="Bekeova C."/>
            <person name="Winkler A."/>
            <person name="Sevcikova B."/>
            <person name="Kalinowski J."/>
            <person name="Kormanec J."/>
            <person name="Ruckert C."/>
        </authorList>
    </citation>
    <scope>NUCLEOTIDE SEQUENCE [LARGE SCALE GENOMIC DNA]</scope>
    <source>
        <strain evidence="4 5">CCM 3239</strain>
    </source>
</reference>
<gene>
    <name evidence="4" type="primary">iucA3</name>
    <name evidence="4" type="ORF">SLAV_10910</name>
</gene>
<dbReference type="EC" id="6.3.2.38" evidence="4"/>
<dbReference type="KEGG" id="slx:SLAV_10910"/>
<dbReference type="PANTHER" id="PTHR34384">
    <property type="entry name" value="L-2,3-DIAMINOPROPANOATE--CITRATE LIGASE"/>
    <property type="match status" value="1"/>
</dbReference>
<dbReference type="Proteomes" id="UP000231791">
    <property type="component" value="Chromosome"/>
</dbReference>
<feature type="compositionally biased region" description="Low complexity" evidence="3">
    <location>
        <begin position="276"/>
        <end position="289"/>
    </location>
</feature>
<dbReference type="InterPro" id="IPR022770">
    <property type="entry name" value="IucA/IucC-like_C"/>
</dbReference>
<dbReference type="GO" id="GO:0019290">
    <property type="term" value="P:siderophore biosynthetic process"/>
    <property type="evidence" value="ECO:0007669"/>
    <property type="project" value="InterPro"/>
</dbReference>
<feature type="compositionally biased region" description="Basic and acidic residues" evidence="3">
    <location>
        <begin position="266"/>
        <end position="275"/>
    </location>
</feature>
<dbReference type="Pfam" id="PF06276">
    <property type="entry name" value="FhuF"/>
    <property type="match status" value="1"/>
</dbReference>
<feature type="compositionally biased region" description="Low complexity" evidence="3">
    <location>
        <begin position="181"/>
        <end position="215"/>
    </location>
</feature>
<organism evidence="4 5">
    <name type="scientific">Streptomyces lavendulae subsp. lavendulae</name>
    <dbReference type="NCBI Taxonomy" id="58340"/>
    <lineage>
        <taxon>Bacteria</taxon>
        <taxon>Bacillati</taxon>
        <taxon>Actinomycetota</taxon>
        <taxon>Actinomycetes</taxon>
        <taxon>Kitasatosporales</taxon>
        <taxon>Streptomycetaceae</taxon>
        <taxon>Streptomyces</taxon>
    </lineage>
</organism>
<keyword evidence="5" id="KW-1185">Reference proteome</keyword>
<evidence type="ECO:0000313" key="4">
    <source>
        <dbReference type="EMBL" id="ATZ24050.1"/>
    </source>
</evidence>
<proteinExistence type="inferred from homology"/>
<feature type="compositionally biased region" description="Basic and acidic residues" evidence="3">
    <location>
        <begin position="241"/>
        <end position="252"/>
    </location>
</feature>
<evidence type="ECO:0000256" key="2">
    <source>
        <dbReference type="ARBA" id="ARBA00007832"/>
    </source>
</evidence>
<protein>
    <submittedName>
        <fullName evidence="4">N(2)-citryl-N(6)-acetyl-N(6)-hydroxylysine synthase</fullName>
        <ecNumber evidence="4">6.3.2.38</ecNumber>
    </submittedName>
</protein>
<accession>A0A2K8PD44</accession>
<evidence type="ECO:0000256" key="3">
    <source>
        <dbReference type="SAM" id="MobiDB-lite"/>
    </source>
</evidence>
<feature type="region of interest" description="Disordered" evidence="3">
    <location>
        <begin position="1"/>
        <end position="95"/>
    </location>
</feature>
<feature type="compositionally biased region" description="Basic and acidic residues" evidence="3">
    <location>
        <begin position="9"/>
        <end position="19"/>
    </location>
</feature>
<dbReference type="AlphaFoldDB" id="A0A2K8PD44"/>
<dbReference type="InterPro" id="IPR037455">
    <property type="entry name" value="LucA/IucC-like"/>
</dbReference>
<dbReference type="GO" id="GO:0016881">
    <property type="term" value="F:acid-amino acid ligase activity"/>
    <property type="evidence" value="ECO:0007669"/>
    <property type="project" value="UniProtKB-ARBA"/>
</dbReference>
<feature type="compositionally biased region" description="Pro residues" evidence="3">
    <location>
        <begin position="327"/>
        <end position="336"/>
    </location>
</feature>
<dbReference type="EMBL" id="CP024985">
    <property type="protein sequence ID" value="ATZ24050.1"/>
    <property type="molecule type" value="Genomic_DNA"/>
</dbReference>
<comment type="similarity">
    <text evidence="2">Belongs to the IucA/IucC family.</text>
</comment>
<sequence length="1006" mass="104732">MPDPTPHPPTDRPAAHPDRMPTPPDRPAAPASAREDRTPTPASTPTDPMTTSVSVPTDGMATPVSVPTDRMAARVSTPTDPMATPTPALTDGMATPVSVLTGGTAARVSVPTVGMVARVSAPADPMATPTPVPVDRRTTPTSTPTDCVAGPAPASTDRIAARPLTAPVPGSPLDSVLPDRTAAGQGTAQAAPADRAPGSAPSPAGASLAGAPTGSEASPALPATAGPGRSSLPEPAPPAGDPREYEAPRRMPDAAAPEPAPPSHVSGDHPTDRATAHAPTGPAAHSAPGPELPGRVPAAQPASGSPIASTGPDSTPAHARDPEPPHRPQTPTPAGPAPGVGPEAVAPGRHPAQHGPDDPAHRPVIAAGPGFAPDLPEEPAPAAATPSGQSSPVRQPAGISPVGTVPRQKDGTPRPRPGGTGPVGPEPAVLPDLLDHPDPAVAAEAATVENLLRCWVRESGIGRPDGPAGTLLRIPLPSSGAALLVPVRHWSPSGWHRFAPARLEGAPTHAPALDAVTLAALIAREGTGRGGADLVGRVSDSVRRTAEFIADRRQRPEAPAPVTADRFLSAEQSLLLGHPLQPDPKSREGLSEAEVRHYSPELHGSFPLHWIAVAPTVLATDSAWTERGRPVSASQLLARLAPGLPTPAGTTALPLHPWQARDLLQRPAVTALRDAGLLTDLGPHGAPWYPTSSVRTVHRPGAPAMLKLSLGLRITNSRRENLRKELHRGVEVHRLLRTGLAEQWQAAHPGFDIVRDPAWVAVDSPDGTPVPGLDALLRHNPFHSDDDAVCVAALTALRPWPGRTTMRSRLADTVSRLSLSTGRPTSAVAAEWFLRYLDHVVLPVLAFDALAGIALEAHQQNTLVLLDRAGWPVGGRFRDNQGYYFRESRRTELEQRLPGIGRASDTFVRDAVTDERFAYYLGINNVFGLIGAFGSQRLADERVLLAAFRRFLGKAAGLGPLPAQLLDSPTLRCKANLLTRLGGLDELVGPVETQSVYVTITNPLHD</sequence>